<accession>A0ABY7CPX5</accession>
<feature type="transmembrane region" description="Helical" evidence="2">
    <location>
        <begin position="167"/>
        <end position="189"/>
    </location>
</feature>
<keyword evidence="2" id="KW-0812">Transmembrane</keyword>
<keyword evidence="2" id="KW-1133">Transmembrane helix</keyword>
<dbReference type="GeneID" id="77811457"/>
<sequence>MWLSPIKQTLLQPGWCGLRRAPRKRDGLPDKTVAPATTSESKDLGSIQEQQGRCEVNQHDYDDHRPTASPFIVQPALSWCSARCSLNYQLTHFLKWNGFLTFGFSLVYAALLTTSSSLIQNNIKPLSSPPKDKRSTSQVLSNDYSVIGGTLGGLITATVFWNRRLLSLISIIPGGIGIGVGAGLSTAYLHSLQSRSPIHPNQPPTVDDS</sequence>
<dbReference type="Proteomes" id="UP001164743">
    <property type="component" value="Chromosome 6A"/>
</dbReference>
<keyword evidence="4" id="KW-1185">Reference proteome</keyword>
<reference evidence="3" key="1">
    <citation type="submission" date="2022-10" db="EMBL/GenBank/DDBJ databases">
        <title>Puccinia triticina Genome sequencing and assembly.</title>
        <authorList>
            <person name="Li C."/>
        </authorList>
    </citation>
    <scope>NUCLEOTIDE SEQUENCE</scope>
    <source>
        <strain evidence="3">Pt15</strain>
    </source>
</reference>
<proteinExistence type="predicted"/>
<dbReference type="RefSeq" id="XP_053021741.1">
    <property type="nucleotide sequence ID" value="XM_053170562.1"/>
</dbReference>
<feature type="region of interest" description="Disordered" evidence="1">
    <location>
        <begin position="21"/>
        <end position="49"/>
    </location>
</feature>
<evidence type="ECO:0008006" key="5">
    <source>
        <dbReference type="Google" id="ProtNLM"/>
    </source>
</evidence>
<feature type="transmembrane region" description="Helical" evidence="2">
    <location>
        <begin position="140"/>
        <end position="161"/>
    </location>
</feature>
<gene>
    <name evidence="3" type="ORF">PtA15_6A818</name>
</gene>
<evidence type="ECO:0000256" key="2">
    <source>
        <dbReference type="SAM" id="Phobius"/>
    </source>
</evidence>
<evidence type="ECO:0000256" key="1">
    <source>
        <dbReference type="SAM" id="MobiDB-lite"/>
    </source>
</evidence>
<evidence type="ECO:0000313" key="3">
    <source>
        <dbReference type="EMBL" id="WAQ86186.1"/>
    </source>
</evidence>
<keyword evidence="2" id="KW-0472">Membrane</keyword>
<feature type="transmembrane region" description="Helical" evidence="2">
    <location>
        <begin position="99"/>
        <end position="119"/>
    </location>
</feature>
<organism evidence="3 4">
    <name type="scientific">Puccinia triticina</name>
    <dbReference type="NCBI Taxonomy" id="208348"/>
    <lineage>
        <taxon>Eukaryota</taxon>
        <taxon>Fungi</taxon>
        <taxon>Dikarya</taxon>
        <taxon>Basidiomycota</taxon>
        <taxon>Pucciniomycotina</taxon>
        <taxon>Pucciniomycetes</taxon>
        <taxon>Pucciniales</taxon>
        <taxon>Pucciniaceae</taxon>
        <taxon>Puccinia</taxon>
    </lineage>
</organism>
<name>A0ABY7CPX5_9BASI</name>
<evidence type="ECO:0000313" key="4">
    <source>
        <dbReference type="Proteomes" id="UP001164743"/>
    </source>
</evidence>
<dbReference type="EMBL" id="CP110426">
    <property type="protein sequence ID" value="WAQ86186.1"/>
    <property type="molecule type" value="Genomic_DNA"/>
</dbReference>
<protein>
    <recommendedName>
        <fullName evidence="5">MICOS complex subunit MIC10</fullName>
    </recommendedName>
</protein>